<feature type="region of interest" description="Disordered" evidence="1">
    <location>
        <begin position="1"/>
        <end position="52"/>
    </location>
</feature>
<protein>
    <submittedName>
        <fullName evidence="2">Uncharacterized protein</fullName>
    </submittedName>
</protein>
<feature type="compositionally biased region" description="Polar residues" evidence="1">
    <location>
        <begin position="43"/>
        <end position="52"/>
    </location>
</feature>
<dbReference type="EMBL" id="OW240915">
    <property type="protein sequence ID" value="CAH2284700.1"/>
    <property type="molecule type" value="Genomic_DNA"/>
</dbReference>
<reference evidence="2" key="1">
    <citation type="submission" date="2022-03" db="EMBL/GenBank/DDBJ databases">
        <authorList>
            <person name="Alioto T."/>
            <person name="Alioto T."/>
            <person name="Gomez Garrido J."/>
        </authorList>
    </citation>
    <scope>NUCLEOTIDE SEQUENCE</scope>
</reference>
<gene>
    <name evidence="2" type="ORF">PECUL_23A054958</name>
</gene>
<evidence type="ECO:0000313" key="2">
    <source>
        <dbReference type="EMBL" id="CAH2284700.1"/>
    </source>
</evidence>
<dbReference type="AlphaFoldDB" id="A0AAD1S1Y6"/>
<feature type="compositionally biased region" description="Basic residues" evidence="1">
    <location>
        <begin position="1"/>
        <end position="10"/>
    </location>
</feature>
<dbReference type="Proteomes" id="UP001295444">
    <property type="component" value="Chromosome 04"/>
</dbReference>
<name>A0AAD1S1Y6_PELCU</name>
<keyword evidence="3" id="KW-1185">Reference proteome</keyword>
<evidence type="ECO:0000256" key="1">
    <source>
        <dbReference type="SAM" id="MobiDB-lite"/>
    </source>
</evidence>
<organism evidence="2 3">
    <name type="scientific">Pelobates cultripes</name>
    <name type="common">Western spadefoot toad</name>
    <dbReference type="NCBI Taxonomy" id="61616"/>
    <lineage>
        <taxon>Eukaryota</taxon>
        <taxon>Metazoa</taxon>
        <taxon>Chordata</taxon>
        <taxon>Craniata</taxon>
        <taxon>Vertebrata</taxon>
        <taxon>Euteleostomi</taxon>
        <taxon>Amphibia</taxon>
        <taxon>Batrachia</taxon>
        <taxon>Anura</taxon>
        <taxon>Pelobatoidea</taxon>
        <taxon>Pelobatidae</taxon>
        <taxon>Pelobates</taxon>
    </lineage>
</organism>
<feature type="region of interest" description="Disordered" evidence="1">
    <location>
        <begin position="104"/>
        <end position="127"/>
    </location>
</feature>
<proteinExistence type="predicted"/>
<evidence type="ECO:0000313" key="3">
    <source>
        <dbReference type="Proteomes" id="UP001295444"/>
    </source>
</evidence>
<feature type="compositionally biased region" description="Polar residues" evidence="1">
    <location>
        <begin position="20"/>
        <end position="32"/>
    </location>
</feature>
<accession>A0AAD1S1Y6</accession>
<sequence>MANSKVKKSATKAEKMSFFGQKTQSANETARASIQDGADDSDTTMLQTTSETLQPAEYLTRGYFEQSMTTSVEQQYEELTSTQGYMSRQLHALQHQMEHMEARVADQEDRARRNNLRLRGVPETVLP</sequence>